<reference evidence="2" key="1">
    <citation type="submission" date="2023-10" db="EMBL/GenBank/DDBJ databases">
        <title>Production of high quality cheese from raw caw milk (raw cheese).</title>
        <authorList>
            <person name="Samouris G."/>
        </authorList>
    </citation>
    <scope>NUCLEOTIDE SEQUENCE</scope>
    <source>
        <strain evidence="2">M17-3</strain>
    </source>
</reference>
<evidence type="ECO:0000313" key="2">
    <source>
        <dbReference type="EMBL" id="MDV2632842.1"/>
    </source>
</evidence>
<evidence type="ECO:0000259" key="1">
    <source>
        <dbReference type="Pfam" id="PF04991"/>
    </source>
</evidence>
<evidence type="ECO:0000313" key="3">
    <source>
        <dbReference type="Proteomes" id="UP001186047"/>
    </source>
</evidence>
<name>A0AAE4T1J2_9LACT</name>
<dbReference type="InterPro" id="IPR007074">
    <property type="entry name" value="LicD/FKTN/FKRP_NTP_transf"/>
</dbReference>
<dbReference type="PANTHER" id="PTHR43404:SF2">
    <property type="entry name" value="LIPOPOLYSACCHARIDE CHOLINEPHOSPHOTRANSFERASE LICD"/>
    <property type="match status" value="1"/>
</dbReference>
<dbReference type="RefSeq" id="WP_017864037.1">
    <property type="nucleotide sequence ID" value="NZ_CP059049.1"/>
</dbReference>
<dbReference type="Pfam" id="PF04991">
    <property type="entry name" value="LicD"/>
    <property type="match status" value="1"/>
</dbReference>
<dbReference type="EMBL" id="JAWHVL010000019">
    <property type="protein sequence ID" value="MDV2632842.1"/>
    <property type="molecule type" value="Genomic_DNA"/>
</dbReference>
<proteinExistence type="predicted"/>
<protein>
    <submittedName>
        <fullName evidence="2">LicD family protein</fullName>
    </submittedName>
</protein>
<feature type="domain" description="LicD/FKTN/FKRP nucleotidyltransferase" evidence="1">
    <location>
        <begin position="22"/>
        <end position="242"/>
    </location>
</feature>
<sequence>MDYLKQVHQREYQILEYIDKFCEDNNIKYFLIGGSLLGAARHDGFIPWDDDIDLGMLREDYEIFLQLWKDTRKYTLLEGQLQKDYTLAFAKISDLNSKVVLDYHNDDFHLGLFIDIFPFDYVDDDYGVALKERNKFLFWYTVSLSKRIKDIIKDRARFESKIQKLVGYLINKFLGANRVKRILRKTMVHDETNTVANLATGYEFKKEVYPLDFTQNLIRHKFEQGSFPIFSQYKKALEIQYGPKWMEIPDPSTIGGGNHDILELSIDGNEIISKAKRK</sequence>
<dbReference type="GO" id="GO:0009100">
    <property type="term" value="P:glycoprotein metabolic process"/>
    <property type="evidence" value="ECO:0007669"/>
    <property type="project" value="UniProtKB-ARBA"/>
</dbReference>
<dbReference type="AlphaFoldDB" id="A0AAE4T1J2"/>
<gene>
    <name evidence="2" type="ORF">RZO31_08120</name>
</gene>
<dbReference type="PANTHER" id="PTHR43404">
    <property type="entry name" value="LIPOPOLYSACCHARIDE CHOLINEPHOSPHOTRANSFERASE LICD"/>
    <property type="match status" value="1"/>
</dbReference>
<accession>A0AAE4T1J2</accession>
<organism evidence="2 3">
    <name type="scientific">Lactococcus lactis</name>
    <dbReference type="NCBI Taxonomy" id="1358"/>
    <lineage>
        <taxon>Bacteria</taxon>
        <taxon>Bacillati</taxon>
        <taxon>Bacillota</taxon>
        <taxon>Bacilli</taxon>
        <taxon>Lactobacillales</taxon>
        <taxon>Streptococcaceae</taxon>
        <taxon>Lactococcus</taxon>
    </lineage>
</organism>
<dbReference type="InterPro" id="IPR052942">
    <property type="entry name" value="LPS_cholinephosphotransferase"/>
</dbReference>
<comment type="caution">
    <text evidence="2">The sequence shown here is derived from an EMBL/GenBank/DDBJ whole genome shotgun (WGS) entry which is preliminary data.</text>
</comment>
<dbReference type="Proteomes" id="UP001186047">
    <property type="component" value="Unassembled WGS sequence"/>
</dbReference>